<evidence type="ECO:0000259" key="1">
    <source>
        <dbReference type="SMART" id="SM01058"/>
    </source>
</evidence>
<organism evidence="2 3">
    <name type="scientific">Candidatus Scatomonas pullistercoris</name>
    <dbReference type="NCBI Taxonomy" id="2840920"/>
    <lineage>
        <taxon>Bacteria</taxon>
        <taxon>Bacillati</taxon>
        <taxon>Bacillota</taxon>
        <taxon>Clostridia</taxon>
        <taxon>Lachnospirales</taxon>
        <taxon>Lachnospiraceae</taxon>
        <taxon>Lachnospiraceae incertae sedis</taxon>
        <taxon>Candidatus Scatomonas</taxon>
    </lineage>
</organism>
<dbReference type="Gene3D" id="2.40.10.170">
    <property type="match status" value="1"/>
</dbReference>
<sequence length="171" mass="19924">MLEKGELVVYGEKGICEVDGTTHLELRGADKNKLYYILIPLGERDTKIYCPVDNEKVPLRRPMNKNEAMKLIEELPELSELAVPQEKLREETYKAALRSLDCRQWASMLKTLRRRRRSRLIQGKKVTATDERYFRRTEEYLYSELAMALGKQKSEMEDFIAACLQGYAEKA</sequence>
<dbReference type="Gene3D" id="1.20.58.1290">
    <property type="entry name" value="CarD-like, C-terminal domain"/>
    <property type="match status" value="1"/>
</dbReference>
<proteinExistence type="predicted"/>
<accession>A0A9D1P1N0</accession>
<dbReference type="AlphaFoldDB" id="A0A9D1P1N0"/>
<dbReference type="SUPFAM" id="SSF141259">
    <property type="entry name" value="CarD-like"/>
    <property type="match status" value="1"/>
</dbReference>
<name>A0A9D1P1N0_9FIRM</name>
<comment type="caution">
    <text evidence="2">The sequence shown here is derived from an EMBL/GenBank/DDBJ whole genome shotgun (WGS) entry which is preliminary data.</text>
</comment>
<dbReference type="EMBL" id="DVOO01000003">
    <property type="protein sequence ID" value="HIV24351.1"/>
    <property type="molecule type" value="Genomic_DNA"/>
</dbReference>
<evidence type="ECO:0000313" key="2">
    <source>
        <dbReference type="EMBL" id="HIV24351.1"/>
    </source>
</evidence>
<reference evidence="2" key="2">
    <citation type="journal article" date="2021" name="PeerJ">
        <title>Extensive microbial diversity within the chicken gut microbiome revealed by metagenomics and culture.</title>
        <authorList>
            <person name="Gilroy R."/>
            <person name="Ravi A."/>
            <person name="Getino M."/>
            <person name="Pursley I."/>
            <person name="Horton D.L."/>
            <person name="Alikhan N.F."/>
            <person name="Baker D."/>
            <person name="Gharbi K."/>
            <person name="Hall N."/>
            <person name="Watson M."/>
            <person name="Adriaenssens E.M."/>
            <person name="Foster-Nyarko E."/>
            <person name="Jarju S."/>
            <person name="Secka A."/>
            <person name="Antonio M."/>
            <person name="Oren A."/>
            <person name="Chaudhuri R.R."/>
            <person name="La Ragione R."/>
            <person name="Hildebrand F."/>
            <person name="Pallen M.J."/>
        </authorList>
    </citation>
    <scope>NUCLEOTIDE SEQUENCE</scope>
    <source>
        <strain evidence="2">CHK188-20938</strain>
    </source>
</reference>
<evidence type="ECO:0000313" key="3">
    <source>
        <dbReference type="Proteomes" id="UP000824169"/>
    </source>
</evidence>
<feature type="domain" description="CarD-like/TRCF RNAP-interacting" evidence="1">
    <location>
        <begin position="1"/>
        <end position="113"/>
    </location>
</feature>
<dbReference type="Proteomes" id="UP000824169">
    <property type="component" value="Unassembled WGS sequence"/>
</dbReference>
<gene>
    <name evidence="2" type="ORF">IAB71_00960</name>
</gene>
<dbReference type="SMART" id="SM01058">
    <property type="entry name" value="CarD_TRCF"/>
    <property type="match status" value="1"/>
</dbReference>
<reference evidence="2" key="1">
    <citation type="submission" date="2020-10" db="EMBL/GenBank/DDBJ databases">
        <authorList>
            <person name="Gilroy R."/>
        </authorList>
    </citation>
    <scope>NUCLEOTIDE SEQUENCE</scope>
    <source>
        <strain evidence="2">CHK188-20938</strain>
    </source>
</reference>
<dbReference type="InterPro" id="IPR036101">
    <property type="entry name" value="CarD-like/TRCF_RID_sf"/>
</dbReference>
<protein>
    <submittedName>
        <fullName evidence="2">CarD family transcriptional regulator</fullName>
    </submittedName>
</protein>
<dbReference type="Pfam" id="PF02559">
    <property type="entry name" value="CarD_TRCF_RID"/>
    <property type="match status" value="1"/>
</dbReference>
<dbReference type="InterPro" id="IPR003711">
    <property type="entry name" value="CarD-like/TRCF_RID"/>
</dbReference>
<dbReference type="InterPro" id="IPR042215">
    <property type="entry name" value="CarD-like_C"/>
</dbReference>